<keyword evidence="2" id="KW-0560">Oxidoreductase</keyword>
<dbReference type="PANTHER" id="PTHR24320">
    <property type="entry name" value="RETINOL DEHYDROGENASE"/>
    <property type="match status" value="1"/>
</dbReference>
<dbReference type="InterPro" id="IPR036291">
    <property type="entry name" value="NAD(P)-bd_dom_sf"/>
</dbReference>
<comment type="similarity">
    <text evidence="1">Belongs to the short-chain dehydrogenases/reductases (SDR) family.</text>
</comment>
<accession>A0A9J6ZHJ1</accession>
<gene>
    <name evidence="3" type="ORF">NAG76_05240</name>
</gene>
<dbReference type="Pfam" id="PF00106">
    <property type="entry name" value="adh_short"/>
    <property type="match status" value="1"/>
</dbReference>
<name>A0A9J6ZHJ1_9BACL</name>
<dbReference type="PRINTS" id="PR00081">
    <property type="entry name" value="GDHRDH"/>
</dbReference>
<evidence type="ECO:0000313" key="4">
    <source>
        <dbReference type="Proteomes" id="UP001056756"/>
    </source>
</evidence>
<dbReference type="KEGG" id="plig:NAG76_05240"/>
<sequence length="319" mass="36182">MSRTVIITGANSGIGKAATQKFASEGDHVIMACRSIQRSRNIQQELISSTGNNNITLMQLDISSFASIQQFVQQFIEKFEKLDLLIHNAAYLKHGEPRYLLSEDNIELSFATNVVGPYLLTQLLLPQLGKAKQPAILHACTTNIKHFFDPKRQIEYDNLRGEYANQRPFNSYKLYGDSKMALFLLTIKLSDQLKGQKVRVNALQINRVKLSPETIANLSSRYRMLARLQNPTSQPTSSMAKLYYDICTSANYSDITGSLINHRGIVMKAATSEKPHPFQLVRYLTSDQYYPAYATNHTYLNQVWVFCEQATDNILSRQI</sequence>
<dbReference type="EMBL" id="CP097899">
    <property type="protein sequence ID" value="URN95650.1"/>
    <property type="molecule type" value="Genomic_DNA"/>
</dbReference>
<protein>
    <submittedName>
        <fullName evidence="3">SDR family NAD(P)-dependent oxidoreductase</fullName>
    </submittedName>
</protein>
<organism evidence="3 4">
    <name type="scientific">Candidatus Pristimantibacillus lignocellulolyticus</name>
    <dbReference type="NCBI Taxonomy" id="2994561"/>
    <lineage>
        <taxon>Bacteria</taxon>
        <taxon>Bacillati</taxon>
        <taxon>Bacillota</taxon>
        <taxon>Bacilli</taxon>
        <taxon>Bacillales</taxon>
        <taxon>Paenibacillaceae</taxon>
        <taxon>Candidatus Pristimantibacillus</taxon>
    </lineage>
</organism>
<dbReference type="Gene3D" id="3.40.50.720">
    <property type="entry name" value="NAD(P)-binding Rossmann-like Domain"/>
    <property type="match status" value="1"/>
</dbReference>
<dbReference type="GO" id="GO:0016491">
    <property type="term" value="F:oxidoreductase activity"/>
    <property type="evidence" value="ECO:0007669"/>
    <property type="project" value="UniProtKB-KW"/>
</dbReference>
<proteinExistence type="inferred from homology"/>
<evidence type="ECO:0000256" key="1">
    <source>
        <dbReference type="ARBA" id="ARBA00006484"/>
    </source>
</evidence>
<dbReference type="AlphaFoldDB" id="A0A9J6ZHJ1"/>
<dbReference type="InterPro" id="IPR002347">
    <property type="entry name" value="SDR_fam"/>
</dbReference>
<dbReference type="Proteomes" id="UP001056756">
    <property type="component" value="Chromosome"/>
</dbReference>
<dbReference type="PANTHER" id="PTHR24320:SF152">
    <property type="entry name" value="SHORT-CHAIN DEHYDROGENASE_REDUCTASE FAMILY PROTEIN"/>
    <property type="match status" value="1"/>
</dbReference>
<evidence type="ECO:0000313" key="3">
    <source>
        <dbReference type="EMBL" id="URN95650.1"/>
    </source>
</evidence>
<evidence type="ECO:0000256" key="2">
    <source>
        <dbReference type="ARBA" id="ARBA00023002"/>
    </source>
</evidence>
<dbReference type="SUPFAM" id="SSF51735">
    <property type="entry name" value="NAD(P)-binding Rossmann-fold domains"/>
    <property type="match status" value="1"/>
</dbReference>
<reference evidence="3" key="1">
    <citation type="submission" date="2022-05" db="EMBL/GenBank/DDBJ databases">
        <title>Novel bacterial taxa in a minimal lignocellulolytic consortium and its capacity to transform plastics disclosed by genome-resolved metagenomics.</title>
        <authorList>
            <person name="Rodriguez C.A.D."/>
            <person name="Diaz-Garcia L."/>
            <person name="Herrera K."/>
            <person name="Tarazona N.A."/>
            <person name="Sproer C."/>
            <person name="Overmann J."/>
            <person name="Jimenez D.J."/>
        </authorList>
    </citation>
    <scope>NUCLEOTIDE SEQUENCE</scope>
    <source>
        <strain evidence="3">MAG5</strain>
    </source>
</reference>